<dbReference type="Proteomes" id="UP001239994">
    <property type="component" value="Unassembled WGS sequence"/>
</dbReference>
<dbReference type="PROSITE" id="PS00011">
    <property type="entry name" value="GLA_1"/>
    <property type="match status" value="1"/>
</dbReference>
<feature type="region of interest" description="Disordered" evidence="5">
    <location>
        <begin position="1731"/>
        <end position="1794"/>
    </location>
</feature>
<feature type="compositionally biased region" description="Basic and acidic residues" evidence="5">
    <location>
        <begin position="1644"/>
        <end position="1660"/>
    </location>
</feature>
<feature type="compositionally biased region" description="Low complexity" evidence="5">
    <location>
        <begin position="958"/>
        <end position="988"/>
    </location>
</feature>
<feature type="compositionally biased region" description="Polar residues" evidence="5">
    <location>
        <begin position="1477"/>
        <end position="1494"/>
    </location>
</feature>
<dbReference type="InterPro" id="IPR017857">
    <property type="entry name" value="Coagulation_fac-like_Gla_dom"/>
</dbReference>
<feature type="compositionally biased region" description="Polar residues" evidence="5">
    <location>
        <begin position="1861"/>
        <end position="1874"/>
    </location>
</feature>
<dbReference type="InterPro" id="IPR000294">
    <property type="entry name" value="GLA_domain"/>
</dbReference>
<evidence type="ECO:0000256" key="6">
    <source>
        <dbReference type="SAM" id="Phobius"/>
    </source>
</evidence>
<dbReference type="InterPro" id="IPR036390">
    <property type="entry name" value="WH_DNA-bd_sf"/>
</dbReference>
<dbReference type="GO" id="GO:0005852">
    <property type="term" value="C:eukaryotic translation initiation factor 3 complex"/>
    <property type="evidence" value="ECO:0007669"/>
    <property type="project" value="InterPro"/>
</dbReference>
<keyword evidence="2" id="KW-0396">Initiation factor</keyword>
<dbReference type="Pfam" id="PF13926">
    <property type="entry name" value="DUF4211"/>
    <property type="match status" value="1"/>
</dbReference>
<feature type="transmembrane region" description="Helical" evidence="6">
    <location>
        <begin position="509"/>
        <end position="532"/>
    </location>
</feature>
<dbReference type="SUPFAM" id="SSF46785">
    <property type="entry name" value="Winged helix' DNA-binding domain"/>
    <property type="match status" value="1"/>
</dbReference>
<accession>A0AAD8YQ36</accession>
<feature type="non-terminal residue" evidence="9">
    <location>
        <position position="1"/>
    </location>
</feature>
<gene>
    <name evidence="9" type="ORF">P4O66_018559</name>
</gene>
<feature type="compositionally biased region" description="Low complexity" evidence="5">
    <location>
        <begin position="1947"/>
        <end position="1958"/>
    </location>
</feature>
<evidence type="ECO:0000259" key="7">
    <source>
        <dbReference type="PROSITE" id="PS50250"/>
    </source>
</evidence>
<feature type="region of interest" description="Disordered" evidence="5">
    <location>
        <begin position="1391"/>
        <end position="1416"/>
    </location>
</feature>
<dbReference type="PROSITE" id="PS50250">
    <property type="entry name" value="PCI"/>
    <property type="match status" value="1"/>
</dbReference>
<feature type="region of interest" description="Disordered" evidence="5">
    <location>
        <begin position="1823"/>
        <end position="1874"/>
    </location>
</feature>
<feature type="compositionally biased region" description="Basic and acidic residues" evidence="5">
    <location>
        <begin position="989"/>
        <end position="1006"/>
    </location>
</feature>
<feature type="region of interest" description="Disordered" evidence="5">
    <location>
        <begin position="1636"/>
        <end position="1698"/>
    </location>
</feature>
<keyword evidence="6" id="KW-1133">Transmembrane helix</keyword>
<keyword evidence="6" id="KW-0812">Transmembrane</keyword>
<evidence type="ECO:0000313" key="10">
    <source>
        <dbReference type="Proteomes" id="UP001239994"/>
    </source>
</evidence>
<dbReference type="InterPro" id="IPR035972">
    <property type="entry name" value="GLA-like_dom_SF"/>
</dbReference>
<dbReference type="InterPro" id="IPR052466">
    <property type="entry name" value="DNA_MethProtect_Complex"/>
</dbReference>
<dbReference type="PROSITE" id="PS50998">
    <property type="entry name" value="GLA_2"/>
    <property type="match status" value="1"/>
</dbReference>
<keyword evidence="1" id="KW-0963">Cytoplasm</keyword>
<dbReference type="HAMAP" id="MF_03012">
    <property type="entry name" value="eIF3m"/>
    <property type="match status" value="1"/>
</dbReference>
<evidence type="ECO:0000256" key="4">
    <source>
        <dbReference type="ARBA" id="ARBA00023157"/>
    </source>
</evidence>
<sequence>ETGRLLKPENTLYGSARARGWGDLLEQREGDAVEASFYIAKTSELKRRPGSSWASELRAYIKSKGAEISEENSEGGLHIDLAQIIEACDVCLKDDDKDVESVMNSIVSLLLILETDKQEALIESLCEKLVKFREGERTSLRMQLLSNLFHGMDENTPVRYTVYCSLIKVAAACNAISFIPTDLDQVRKWIVDWNLNTEKKHTLLRLVYEALVDCKKSEAAAKVMVELLGSYTEDNASQARVDAHRCIVRALKDPNTFLFDHLLALKPVRFLEGELIHDLLTIFVSAKLAAYVKFYQSNKDFIDSLGLSHEQNMAKMRLLTFMGMAVEMKEISFDTMQQELQIGADDVEAFVIDAVRTKMVYCKIDQTQRRVVVSKLNPLGQELEHNMVVLRGMGQANGLSQAMPFVEGYKLMCSTLCAFARNTESSDLEDKKNPVFAEGQEASTFLRRHLLYNRFDFEIFTPGNLERECVEEICNYEEAREVFENIPDTDAFWKKYTEDHNQKPSKLDVTAILVGVIAGGIAIIIVGILIWYSCQKKCKHDGFSGPIRTRSRRSNASVIIRRLEEVSLHPISPPASSHGMDAHGLPTYEQAITRTGPHDAPPPPYPGKYPNFSGNKPNRMMDRNYPSSSFAEPLAPPVQTAGWAYERTTACIKPSSNYSATPMETELLHRQTYASSHTVPTYSTSHHPAGLSGVFDAGLHNVGSSTTESSVVNFLSSIDTRGLQAGPAATSLLPQFRTPTWQTSTNSSTELFLTGALPSSGTFPTPSALSSYQHPSTFSTRSFSTTSALTVQDAAFSPSNGLLSPNDPLLQIKPSQSTVSALTFDRIGGASLGAGLPPQSSTYRSAQESAPHLLQPQFSLLPSALGSSQQASQPYGAPVFSGSVERALQRECSVIKHYQRPSSTQPVQEHVPGSTQHSLQGGYLPDSSDTSYQQDPSRHTPVPSSPARDNTQAINGSAQQNPAPTQLQQTQAPSSSVPSPGFSSSSGVKAKDGSSKTTEHPGESAELHGQPGSSGMQQQQSYPSSGQKKSSVIASQAQAYTSAQLPSLMPIGPSQTYITSQSLMSNLSQPQSFSPGQPEKLPSIYRTLPSFASQSENETSVSQSLIYSSGQQQVSSSAANRGEFDTQVQGLCLGNPSQNYSSSHTQGLPAVSYYAQGTASASPSQSYTSGHSLNSSPTFPTSRAHGLPATNSTQDYALMQPSSGIKTDGLLLQQPQKYLLSVQSQTSSTATYTQALQSSQASEELKPSYGKRKQDESVFLSSKEGCGELPLQDVQALQQASMGSSAQTLTNSDIGVQSNVVYVVSKMDDRHNMQSVIRSNSRTDDQLIGLTQMSSIKDERINTLGEHAQLVSSAHTHVTSGPKNNSTLMQSSHVTLSTDQLKQQALLLKAPSGHQEGHQTQSNRIQQTESRQVSQDHAQFVRVPNAQVVLEPSQMILLQQTLLHTAPNQSKPAVQMQPVPVQYLHMNNEIVNSAVSARGNQQHQTHQIAQSSEPAKQHLASKDSFSSPSNQHDAKQHFTLSSICFPESMLMTDERNILSNVDDILAATAAACGVTPQDFKSTTSEGDLPSLSNPADSKCHFQLVENRHEANIFSSQHMIIANAQTMTLTLNGAQLTEDVHKEEDGHQGFTLANSHMQQGNSKQEMSEKVTNSHEKHEALPKGHCVNPSNESSLNSNEGSINTPTQNHSDFHLAGQEYNPTGFMKTDNLSKCKNHLKGMKSVKMEDGLVECSTNGLPKKKVRTKGSYKQAEDENGQPKFQKRSSQGKRQNSRGSETGSSSTSEGCHDGYQQQERMRQKIREVEEKQPEVKTGFIGSFLDFLKSGPKQHFSSPPIRSPNRTRKPSVSKRPSNSLSMPPKVLPPSSQLLSPDTHNVNSSKRLDEEFQKNLETLPSFSSDEDESVGKNQDLQKSISSALSSLDEPLEKKHNSDSTILGDITKREELLIDQSTDAQTQQQQKNVQKEVSAEELAKNMPPDKLAVRLTAVAIEGLTDEELSDSGGEGMYRERDEFVVKNEDIESLKLTLKAGVEPPAIWKVQKALLQKFIPELRDGKRVFSATNSYLGYFGDAKTMYRRVYVKFLDTVNKREYVRVCTRKPRCKPMHSLRGSQMKALMAHRASVSATSGPFVLKSGAKQGSSRPRSRQPRAKAEPPPKKRKKWKEFPASPSDSSPEAGSEDDGAYFCEIFENVVSTKWLLSAHVDTCHGVLSSGVPLNSLNAFLPLSPVSVCPEFTPPVPFVSRFLNTRTMKETFRSFVELLISVALDADVMIALERENDELLLPHMKRVDGMLTDNRRRLLPKLRLGQVFKNALDSFPELSVVTELKTDGETPTFKVRLSGKAYNKKTMKPSKSPIMLPLEYTVDQQKTHWFSLYHSLQHYKYHTYLLCMEEVALLRSQGVDLGQEETVQTCLGNRAWVEGLFTRFGELLTQVQQACM</sequence>
<evidence type="ECO:0000256" key="5">
    <source>
        <dbReference type="SAM" id="MobiDB-lite"/>
    </source>
</evidence>
<dbReference type="GO" id="GO:0003743">
    <property type="term" value="F:translation initiation factor activity"/>
    <property type="evidence" value="ECO:0007669"/>
    <property type="project" value="UniProtKB-KW"/>
</dbReference>
<dbReference type="InterPro" id="IPR000717">
    <property type="entry name" value="PCI_dom"/>
</dbReference>
<feature type="region of interest" description="Disordered" evidence="5">
    <location>
        <begin position="1160"/>
        <end position="1189"/>
    </location>
</feature>
<dbReference type="Gene3D" id="4.10.740.10">
    <property type="entry name" value="Coagulation Factor IX"/>
    <property type="match status" value="1"/>
</dbReference>
<feature type="domain" description="Gla" evidence="8">
    <location>
        <begin position="452"/>
        <end position="498"/>
    </location>
</feature>
<feature type="compositionally biased region" description="Polar residues" evidence="5">
    <location>
        <begin position="1160"/>
        <end position="1181"/>
    </location>
</feature>
<organism evidence="9 10">
    <name type="scientific">Electrophorus voltai</name>
    <dbReference type="NCBI Taxonomy" id="2609070"/>
    <lineage>
        <taxon>Eukaryota</taxon>
        <taxon>Metazoa</taxon>
        <taxon>Chordata</taxon>
        <taxon>Craniata</taxon>
        <taxon>Vertebrata</taxon>
        <taxon>Euteleostomi</taxon>
        <taxon>Actinopterygii</taxon>
        <taxon>Neopterygii</taxon>
        <taxon>Teleostei</taxon>
        <taxon>Ostariophysi</taxon>
        <taxon>Gymnotiformes</taxon>
        <taxon>Gymnotoidei</taxon>
        <taxon>Gymnotidae</taxon>
        <taxon>Electrophorus</taxon>
    </lineage>
</organism>
<feature type="compositionally biased region" description="Basic and acidic residues" evidence="5">
    <location>
        <begin position="1959"/>
        <end position="1969"/>
    </location>
</feature>
<dbReference type="FunFam" id="4.10.740.10:FF:000001">
    <property type="entry name" value="vitamin K-dependent protein S"/>
    <property type="match status" value="1"/>
</dbReference>
<feature type="compositionally biased region" description="Polar residues" evidence="5">
    <location>
        <begin position="900"/>
        <end position="919"/>
    </location>
</feature>
<dbReference type="GO" id="GO:0005576">
    <property type="term" value="C:extracellular region"/>
    <property type="evidence" value="ECO:0007669"/>
    <property type="project" value="InterPro"/>
</dbReference>
<keyword evidence="10" id="KW-1185">Reference proteome</keyword>
<dbReference type="PRINTS" id="PR00001">
    <property type="entry name" value="GLABLOOD"/>
</dbReference>
<feature type="compositionally biased region" description="Polar residues" evidence="5">
    <location>
        <begin position="947"/>
        <end position="957"/>
    </location>
</feature>
<dbReference type="SUPFAM" id="SSF48371">
    <property type="entry name" value="ARM repeat"/>
    <property type="match status" value="1"/>
</dbReference>
<keyword evidence="4" id="KW-1015">Disulfide bond</keyword>
<feature type="region of interest" description="Disordered" evidence="5">
    <location>
        <begin position="1477"/>
        <end position="1512"/>
    </location>
</feature>
<dbReference type="PANTHER" id="PTHR14709:SF2">
    <property type="entry name" value="GLUTAMINE AND SERINE-RICH PROTEIN 1"/>
    <property type="match status" value="1"/>
</dbReference>
<dbReference type="SUPFAM" id="SSF57630">
    <property type="entry name" value="GLA-domain"/>
    <property type="match status" value="1"/>
</dbReference>
<evidence type="ECO:0000256" key="3">
    <source>
        <dbReference type="ARBA" id="ARBA00022917"/>
    </source>
</evidence>
<feature type="region of interest" description="Disordered" evidence="5">
    <location>
        <begin position="2125"/>
        <end position="2173"/>
    </location>
</feature>
<feature type="compositionally biased region" description="Low complexity" evidence="5">
    <location>
        <begin position="1772"/>
        <end position="1782"/>
    </location>
</feature>
<evidence type="ECO:0000313" key="9">
    <source>
        <dbReference type="EMBL" id="KAK1785142.1"/>
    </source>
</evidence>
<dbReference type="SMART" id="SM00088">
    <property type="entry name" value="PINT"/>
    <property type="match status" value="1"/>
</dbReference>
<evidence type="ECO:0008006" key="11">
    <source>
        <dbReference type="Google" id="ProtNLM"/>
    </source>
</evidence>
<name>A0AAD8YQ36_9TELE</name>
<dbReference type="Pfam" id="PF00594">
    <property type="entry name" value="Gla"/>
    <property type="match status" value="1"/>
</dbReference>
<evidence type="ECO:0000256" key="2">
    <source>
        <dbReference type="ARBA" id="ARBA00022540"/>
    </source>
</evidence>
<keyword evidence="6" id="KW-0472">Membrane</keyword>
<protein>
    <recommendedName>
        <fullName evidence="11">PCI domain-containing protein</fullName>
    </recommendedName>
</protein>
<dbReference type="EMBL" id="JAROKS010000026">
    <property type="protein sequence ID" value="KAK1785142.1"/>
    <property type="molecule type" value="Genomic_DNA"/>
</dbReference>
<dbReference type="PANTHER" id="PTHR14709">
    <property type="entry name" value="GLUTAMINE AND SERINE-RICH PROTEIN 1-RELATED"/>
    <property type="match status" value="1"/>
</dbReference>
<feature type="compositionally biased region" description="Low complexity" evidence="5">
    <location>
        <begin position="1666"/>
        <end position="1681"/>
    </location>
</feature>
<dbReference type="InterPro" id="IPR016024">
    <property type="entry name" value="ARM-type_fold"/>
</dbReference>
<dbReference type="InterPro" id="IPR025451">
    <property type="entry name" value="DUF4211"/>
</dbReference>
<dbReference type="Pfam" id="PF01399">
    <property type="entry name" value="PCI"/>
    <property type="match status" value="1"/>
</dbReference>
<keyword evidence="3" id="KW-0648">Protein biosynthesis</keyword>
<dbReference type="SMART" id="SM00069">
    <property type="entry name" value="GLA"/>
    <property type="match status" value="1"/>
</dbReference>
<feature type="compositionally biased region" description="Polar residues" evidence="5">
    <location>
        <begin position="1398"/>
        <end position="1416"/>
    </location>
</feature>
<reference evidence="9" key="1">
    <citation type="submission" date="2023-03" db="EMBL/GenBank/DDBJ databases">
        <title>Electrophorus voltai genome.</title>
        <authorList>
            <person name="Bian C."/>
        </authorList>
    </citation>
    <scope>NUCLEOTIDE SEQUENCE</scope>
    <source>
        <strain evidence="9">CB-2022</strain>
        <tissue evidence="9">Muscle</tissue>
    </source>
</reference>
<evidence type="ECO:0000256" key="1">
    <source>
        <dbReference type="ARBA" id="ARBA00022490"/>
    </source>
</evidence>
<feature type="domain" description="PCI" evidence="7">
    <location>
        <begin position="219"/>
        <end position="378"/>
    </location>
</feature>
<feature type="region of interest" description="Disordered" evidence="5">
    <location>
        <begin position="899"/>
        <end position="1030"/>
    </location>
</feature>
<dbReference type="InterPro" id="IPR027528">
    <property type="entry name" value="eIF3m"/>
</dbReference>
<feature type="region of interest" description="Disordered" evidence="5">
    <location>
        <begin position="1947"/>
        <end position="1971"/>
    </location>
</feature>
<dbReference type="GO" id="GO:0005509">
    <property type="term" value="F:calcium ion binding"/>
    <property type="evidence" value="ECO:0007669"/>
    <property type="project" value="InterPro"/>
</dbReference>
<feature type="compositionally biased region" description="Low complexity" evidence="5">
    <location>
        <begin position="1009"/>
        <end position="1030"/>
    </location>
</feature>
<evidence type="ECO:0000259" key="8">
    <source>
        <dbReference type="PROSITE" id="PS50998"/>
    </source>
</evidence>
<proteinExistence type="inferred from homology"/>
<comment type="caution">
    <text evidence="9">The sequence shown here is derived from an EMBL/GenBank/DDBJ whole genome shotgun (WGS) entry which is preliminary data.</text>
</comment>